<keyword evidence="2" id="KW-1185">Reference proteome</keyword>
<dbReference type="NCBIfam" id="TIGR02856">
    <property type="entry name" value="spore_yqfC"/>
    <property type="match status" value="1"/>
</dbReference>
<sequence>MKGNLSEKKEKLLEKIDLPKEVIFDLPKITVIGDREISIENHKGIHSFDNDYIKIKTKKGVVKVEGSNLEILYIADETIVVSGKFLGINYGDLEK</sequence>
<dbReference type="EMBL" id="JAGGJZ010000002">
    <property type="protein sequence ID" value="MBP1889532.1"/>
    <property type="molecule type" value="Genomic_DNA"/>
</dbReference>
<dbReference type="InterPro" id="IPR022476">
    <property type="entry name" value="Spore_YabP/YqfC"/>
</dbReference>
<comment type="caution">
    <text evidence="1">The sequence shown here is derived from an EMBL/GenBank/DDBJ whole genome shotgun (WGS) entry which is preliminary data.</text>
</comment>
<protein>
    <submittedName>
        <fullName evidence="1">Sporulation protein YqfC</fullName>
    </submittedName>
</protein>
<accession>A0ABS4F0B3</accession>
<reference evidence="1 2" key="1">
    <citation type="submission" date="2021-03" db="EMBL/GenBank/DDBJ databases">
        <title>Genomic Encyclopedia of Type Strains, Phase IV (KMG-IV): sequencing the most valuable type-strain genomes for metagenomic binning, comparative biology and taxonomic classification.</title>
        <authorList>
            <person name="Goeker M."/>
        </authorList>
    </citation>
    <scope>NUCLEOTIDE SEQUENCE [LARGE SCALE GENOMIC DNA]</scope>
    <source>
        <strain evidence="1 2">DSM 3984</strain>
    </source>
</reference>
<dbReference type="Proteomes" id="UP000783390">
    <property type="component" value="Unassembled WGS sequence"/>
</dbReference>
<evidence type="ECO:0000313" key="1">
    <source>
        <dbReference type="EMBL" id="MBP1889532.1"/>
    </source>
</evidence>
<evidence type="ECO:0000313" key="2">
    <source>
        <dbReference type="Proteomes" id="UP000783390"/>
    </source>
</evidence>
<dbReference type="Pfam" id="PF07873">
    <property type="entry name" value="YabP"/>
    <property type="match status" value="1"/>
</dbReference>
<name>A0ABS4F0B3_9CLOT</name>
<dbReference type="InterPro" id="IPR022477">
    <property type="entry name" value="Spore_YqfC"/>
</dbReference>
<proteinExistence type="predicted"/>
<gene>
    <name evidence="1" type="ORF">J2Z53_001113</name>
</gene>
<organism evidence="1 2">
    <name type="scientific">Clostridium moniliforme</name>
    <dbReference type="NCBI Taxonomy" id="39489"/>
    <lineage>
        <taxon>Bacteria</taxon>
        <taxon>Bacillati</taxon>
        <taxon>Bacillota</taxon>
        <taxon>Clostridia</taxon>
        <taxon>Eubacteriales</taxon>
        <taxon>Clostridiaceae</taxon>
        <taxon>Clostridium</taxon>
    </lineage>
</organism>
<dbReference type="RefSeq" id="WP_209796227.1">
    <property type="nucleotide sequence ID" value="NZ_JAGGJZ010000002.1"/>
</dbReference>